<dbReference type="SUPFAM" id="SSF56672">
    <property type="entry name" value="DNA/RNA polymerases"/>
    <property type="match status" value="1"/>
</dbReference>
<keyword evidence="4" id="KW-0548">Nucleotidyltransferase</keyword>
<dbReference type="InterPro" id="IPR043502">
    <property type="entry name" value="DNA/RNA_pol_sf"/>
</dbReference>
<dbReference type="Pfam" id="PF03175">
    <property type="entry name" value="DNA_pol_B_2"/>
    <property type="match status" value="1"/>
</dbReference>
<protein>
    <recommendedName>
        <fullName evidence="2">DNA-directed DNA polymerase</fullName>
        <ecNumber evidence="2">2.7.7.7</ecNumber>
    </recommendedName>
</protein>
<keyword evidence="3" id="KW-0808">Transferase</keyword>
<organism evidence="10 11">
    <name type="scientific">Oikopleura dioica</name>
    <name type="common">Tunicate</name>
    <dbReference type="NCBI Taxonomy" id="34765"/>
    <lineage>
        <taxon>Eukaryota</taxon>
        <taxon>Metazoa</taxon>
        <taxon>Chordata</taxon>
        <taxon>Tunicata</taxon>
        <taxon>Appendicularia</taxon>
        <taxon>Copelata</taxon>
        <taxon>Oikopleuridae</taxon>
        <taxon>Oikopleura</taxon>
    </lineage>
</organism>
<evidence type="ECO:0000259" key="9">
    <source>
        <dbReference type="Pfam" id="PF03175"/>
    </source>
</evidence>
<proteinExistence type="inferred from homology"/>
<feature type="domain" description="DNA-directed DNA polymerase family B mitochondria/virus" evidence="9">
    <location>
        <begin position="34"/>
        <end position="128"/>
    </location>
</feature>
<comment type="similarity">
    <text evidence="1">Belongs to the DNA polymerase type-B family.</text>
</comment>
<dbReference type="EMBL" id="OU015567">
    <property type="protein sequence ID" value="CAG5111062.1"/>
    <property type="molecule type" value="Genomic_DNA"/>
</dbReference>
<accession>A0ABN7T4J1</accession>
<dbReference type="Proteomes" id="UP001158576">
    <property type="component" value="Chromosome 2"/>
</dbReference>
<evidence type="ECO:0000313" key="10">
    <source>
        <dbReference type="EMBL" id="CAG5111062.1"/>
    </source>
</evidence>
<sequence>MVNEKMRHGKFPREVNTMCFHADGILLTTNLLQFYLDLGLEVTQIHYGVLYNKEKPFGKFIKDVVSRRVHYSKPDTKNDVAANRAKLIMSSAIGKFGENPEKRDKVQFLPLEKLWFQMRKPHFIGYEVMDAEGDTNIVNIKQKRKRIKDDLATHMNG</sequence>
<evidence type="ECO:0000256" key="5">
    <source>
        <dbReference type="ARBA" id="ARBA00022705"/>
    </source>
</evidence>
<evidence type="ECO:0000313" key="11">
    <source>
        <dbReference type="Proteomes" id="UP001158576"/>
    </source>
</evidence>
<dbReference type="EC" id="2.7.7.7" evidence="2"/>
<reference evidence="10 11" key="1">
    <citation type="submission" date="2021-04" db="EMBL/GenBank/DDBJ databases">
        <authorList>
            <person name="Bliznina A."/>
        </authorList>
    </citation>
    <scope>NUCLEOTIDE SEQUENCE [LARGE SCALE GENOMIC DNA]</scope>
</reference>
<keyword evidence="7" id="KW-0238">DNA-binding</keyword>
<evidence type="ECO:0000256" key="4">
    <source>
        <dbReference type="ARBA" id="ARBA00022695"/>
    </source>
</evidence>
<evidence type="ECO:0000256" key="1">
    <source>
        <dbReference type="ARBA" id="ARBA00005755"/>
    </source>
</evidence>
<comment type="catalytic activity">
    <reaction evidence="8">
        <text>DNA(n) + a 2'-deoxyribonucleoside 5'-triphosphate = DNA(n+1) + diphosphate</text>
        <dbReference type="Rhea" id="RHEA:22508"/>
        <dbReference type="Rhea" id="RHEA-COMP:17339"/>
        <dbReference type="Rhea" id="RHEA-COMP:17340"/>
        <dbReference type="ChEBI" id="CHEBI:33019"/>
        <dbReference type="ChEBI" id="CHEBI:61560"/>
        <dbReference type="ChEBI" id="CHEBI:173112"/>
        <dbReference type="EC" id="2.7.7.7"/>
    </reaction>
</comment>
<gene>
    <name evidence="10" type="ORF">OKIOD_LOCUS14163</name>
</gene>
<dbReference type="InterPro" id="IPR004868">
    <property type="entry name" value="DNA-dir_DNA_pol_B_mt/vir"/>
</dbReference>
<keyword evidence="11" id="KW-1185">Reference proteome</keyword>
<evidence type="ECO:0000256" key="3">
    <source>
        <dbReference type="ARBA" id="ARBA00022679"/>
    </source>
</evidence>
<evidence type="ECO:0000256" key="8">
    <source>
        <dbReference type="ARBA" id="ARBA00049244"/>
    </source>
</evidence>
<evidence type="ECO:0000256" key="7">
    <source>
        <dbReference type="ARBA" id="ARBA00023125"/>
    </source>
</evidence>
<evidence type="ECO:0000256" key="6">
    <source>
        <dbReference type="ARBA" id="ARBA00022932"/>
    </source>
</evidence>
<evidence type="ECO:0000256" key="2">
    <source>
        <dbReference type="ARBA" id="ARBA00012417"/>
    </source>
</evidence>
<keyword evidence="6" id="KW-0239">DNA-directed DNA polymerase</keyword>
<name>A0ABN7T4J1_OIKDI</name>
<keyword evidence="5" id="KW-0235">DNA replication</keyword>